<organism evidence="2">
    <name type="scientific">Arundo donax</name>
    <name type="common">Giant reed</name>
    <name type="synonym">Donax arundinaceus</name>
    <dbReference type="NCBI Taxonomy" id="35708"/>
    <lineage>
        <taxon>Eukaryota</taxon>
        <taxon>Viridiplantae</taxon>
        <taxon>Streptophyta</taxon>
        <taxon>Embryophyta</taxon>
        <taxon>Tracheophyta</taxon>
        <taxon>Spermatophyta</taxon>
        <taxon>Magnoliopsida</taxon>
        <taxon>Liliopsida</taxon>
        <taxon>Poales</taxon>
        <taxon>Poaceae</taxon>
        <taxon>PACMAD clade</taxon>
        <taxon>Arundinoideae</taxon>
        <taxon>Arundineae</taxon>
        <taxon>Arundo</taxon>
    </lineage>
</organism>
<keyword evidence="1" id="KW-1133">Transmembrane helix</keyword>
<keyword evidence="1" id="KW-0812">Transmembrane</keyword>
<dbReference type="EMBL" id="GBRH01162151">
    <property type="protein sequence ID" value="JAE35745.1"/>
    <property type="molecule type" value="Transcribed_RNA"/>
</dbReference>
<sequence>MQIVIVTAKDIIMDAMLLILLPISAPCFDIVPKVSSAIDDFPSVMIFIVIGVITTPIASFLASTGLSATRRLASYV</sequence>
<dbReference type="AlphaFoldDB" id="A0A0A9HF06"/>
<proteinExistence type="predicted"/>
<feature type="transmembrane region" description="Helical" evidence="1">
    <location>
        <begin position="43"/>
        <end position="62"/>
    </location>
</feature>
<evidence type="ECO:0000313" key="2">
    <source>
        <dbReference type="EMBL" id="JAE35745.1"/>
    </source>
</evidence>
<protein>
    <submittedName>
        <fullName evidence="2">Uncharacterized protein</fullName>
    </submittedName>
</protein>
<name>A0A0A9HF06_ARUDO</name>
<reference evidence="2" key="2">
    <citation type="journal article" date="2015" name="Data Brief">
        <title>Shoot transcriptome of the giant reed, Arundo donax.</title>
        <authorList>
            <person name="Barrero R.A."/>
            <person name="Guerrero F.D."/>
            <person name="Moolhuijzen P."/>
            <person name="Goolsby J.A."/>
            <person name="Tidwell J."/>
            <person name="Bellgard S.E."/>
            <person name="Bellgard M.I."/>
        </authorList>
    </citation>
    <scope>NUCLEOTIDE SEQUENCE</scope>
    <source>
        <tissue evidence="2">Shoot tissue taken approximately 20 cm above the soil surface</tissue>
    </source>
</reference>
<accession>A0A0A9HF06</accession>
<keyword evidence="1" id="KW-0472">Membrane</keyword>
<feature type="transmembrane region" description="Helical" evidence="1">
    <location>
        <begin position="12"/>
        <end position="31"/>
    </location>
</feature>
<evidence type="ECO:0000256" key="1">
    <source>
        <dbReference type="SAM" id="Phobius"/>
    </source>
</evidence>
<reference evidence="2" key="1">
    <citation type="submission" date="2014-09" db="EMBL/GenBank/DDBJ databases">
        <authorList>
            <person name="Magalhaes I.L.F."/>
            <person name="Oliveira U."/>
            <person name="Santos F.R."/>
            <person name="Vidigal T.H.D.A."/>
            <person name="Brescovit A.D."/>
            <person name="Santos A.J."/>
        </authorList>
    </citation>
    <scope>NUCLEOTIDE SEQUENCE</scope>
    <source>
        <tissue evidence="2">Shoot tissue taken approximately 20 cm above the soil surface</tissue>
    </source>
</reference>